<reference evidence="1" key="1">
    <citation type="submission" date="2019-12" db="EMBL/GenBank/DDBJ databases">
        <title>Genome sequencing and annotation of Brassica cretica.</title>
        <authorList>
            <person name="Studholme D.J."/>
            <person name="Sarris P."/>
        </authorList>
    </citation>
    <scope>NUCLEOTIDE SEQUENCE</scope>
    <source>
        <strain evidence="1">PFS-109/04</strain>
        <tissue evidence="1">Leaf</tissue>
    </source>
</reference>
<dbReference type="Proteomes" id="UP000712600">
    <property type="component" value="Unassembled WGS sequence"/>
</dbReference>
<evidence type="ECO:0008006" key="3">
    <source>
        <dbReference type="Google" id="ProtNLM"/>
    </source>
</evidence>
<dbReference type="PANTHER" id="PTHR31973">
    <property type="entry name" value="POLYPROTEIN, PUTATIVE-RELATED"/>
    <property type="match status" value="1"/>
</dbReference>
<organism evidence="1 2">
    <name type="scientific">Brassica cretica</name>
    <name type="common">Mustard</name>
    <dbReference type="NCBI Taxonomy" id="69181"/>
    <lineage>
        <taxon>Eukaryota</taxon>
        <taxon>Viridiplantae</taxon>
        <taxon>Streptophyta</taxon>
        <taxon>Embryophyta</taxon>
        <taxon>Tracheophyta</taxon>
        <taxon>Spermatophyta</taxon>
        <taxon>Magnoliopsida</taxon>
        <taxon>eudicotyledons</taxon>
        <taxon>Gunneridae</taxon>
        <taxon>Pentapetalae</taxon>
        <taxon>rosids</taxon>
        <taxon>malvids</taxon>
        <taxon>Brassicales</taxon>
        <taxon>Brassicaceae</taxon>
        <taxon>Brassiceae</taxon>
        <taxon>Brassica</taxon>
    </lineage>
</organism>
<dbReference type="PANTHER" id="PTHR31973:SF195">
    <property type="entry name" value="MUDR FAMILY TRANSPOSASE"/>
    <property type="match status" value="1"/>
</dbReference>
<sequence>MDEIRSANPELATYLENAEVTLWSRVHCQGEWYNIKTSNIAESINSALKRGRGFPIQFLLEFIRDKLSRWFWRRREDVLSLTTQHSRGVEYLFVVRPEIADTISFQQIDGWRFFVKGGKMDCVVDLELRKCDCGVYAVEKIPCSRAIAAGSYAGLHISTLVCPVYSKDILFEGYSENIYPCVGQQIEARTCSPPDVKRGLG</sequence>
<evidence type="ECO:0000313" key="1">
    <source>
        <dbReference type="EMBL" id="KAF3589612.1"/>
    </source>
</evidence>
<protein>
    <recommendedName>
        <fullName evidence="3">SWIM-type domain-containing protein</fullName>
    </recommendedName>
</protein>
<evidence type="ECO:0000313" key="2">
    <source>
        <dbReference type="Proteomes" id="UP000712600"/>
    </source>
</evidence>
<dbReference type="AlphaFoldDB" id="A0A8S9SBW0"/>
<proteinExistence type="predicted"/>
<name>A0A8S9SBW0_BRACR</name>
<comment type="caution">
    <text evidence="1">The sequence shown here is derived from an EMBL/GenBank/DDBJ whole genome shotgun (WGS) entry which is preliminary data.</text>
</comment>
<gene>
    <name evidence="1" type="ORF">F2Q69_00029445</name>
</gene>
<accession>A0A8S9SBW0</accession>
<dbReference type="EMBL" id="QGKX02000088">
    <property type="protein sequence ID" value="KAF3589612.1"/>
    <property type="molecule type" value="Genomic_DNA"/>
</dbReference>